<accession>A0A182CZQ1</accession>
<reference evidence="1" key="1">
    <citation type="journal article" date="2015" name="Genome Announc.">
        <title>Complete Genome Sequence of the Bacteriochlorophyll b-Producing Photosynthetic Bacterium Blastochloris viridis.</title>
        <authorList>
            <person name="Tsukatani Y."/>
            <person name="Hirose Y."/>
            <person name="Harada J."/>
            <person name="Misawa N."/>
            <person name="Mori K."/>
            <person name="Inoue K."/>
            <person name="Tamiaki H."/>
        </authorList>
    </citation>
    <scope>NUCLEOTIDE SEQUENCE [LARGE SCALE GENOMIC DNA]</scope>
    <source>
        <strain evidence="1">DSM 133</strain>
    </source>
</reference>
<dbReference type="EMBL" id="AP014854">
    <property type="protein sequence ID" value="BAR98716.1"/>
    <property type="molecule type" value="Genomic_DNA"/>
</dbReference>
<sequence>MAFQPNGTHYCHDLSVVGRRLGPGKTILARRPVRTRPRSTAAIVADAEHWGTSS</sequence>
<dbReference type="AlphaFoldDB" id="A0A182CZQ1"/>
<evidence type="ECO:0000313" key="1">
    <source>
        <dbReference type="EMBL" id="BAR98716.1"/>
    </source>
</evidence>
<organism evidence="1">
    <name type="scientific">Blastochloris viridis</name>
    <name type="common">Rhodopseudomonas viridis</name>
    <dbReference type="NCBI Taxonomy" id="1079"/>
    <lineage>
        <taxon>Bacteria</taxon>
        <taxon>Pseudomonadati</taxon>
        <taxon>Pseudomonadota</taxon>
        <taxon>Alphaproteobacteria</taxon>
        <taxon>Hyphomicrobiales</taxon>
        <taxon>Blastochloridaceae</taxon>
        <taxon>Blastochloris</taxon>
    </lineage>
</organism>
<proteinExistence type="predicted"/>
<name>A0A182CZQ1_BLAVI</name>
<protein>
    <submittedName>
        <fullName evidence="1">Uncharacterized protein</fullName>
    </submittedName>
</protein>
<gene>
    <name evidence="1" type="ORF">BV133_1123</name>
</gene>